<proteinExistence type="predicted"/>
<accession>A0A0A1TQU1</accession>
<dbReference type="STRING" id="1531966.A0A0A1TQU1"/>
<dbReference type="OrthoDB" id="10041966at2759"/>
<sequence>MSDKRALVIALSGCSSSGKTTLARILRDIFPNTFILHEDDFYRPEEELPSKHGLLDWDCAGSLDIPAMAESLAYIRENASFPPTLESKEDQNSVGKCPVPQTLIDSLKQKVTAELPWDHALATSALKLCVLDGFLLFSPSMAAIQSALDVKVFLRASYQRAKSRRESRDGYVTLEGFWADPPGYVDKIVWPNYVEEHKWMFEDGNVEGKYKKDVLARECIYVPKGEPLDADLSETLEWLVSLILDELNKRHQ</sequence>
<dbReference type="EMBL" id="CDHN01000006">
    <property type="protein sequence ID" value="CEJ94143.1"/>
    <property type="molecule type" value="Genomic_DNA"/>
</dbReference>
<keyword evidence="1" id="KW-0808">Transferase</keyword>
<dbReference type="CDD" id="cd02024">
    <property type="entry name" value="NRK1"/>
    <property type="match status" value="1"/>
</dbReference>
<dbReference type="AlphaFoldDB" id="A0A0A1TQU1"/>
<protein>
    <submittedName>
        <fullName evidence="1">Putative Nicotinamide riboside kinase</fullName>
    </submittedName>
</protein>
<dbReference type="HOGENOM" id="CLU_058668_1_0_1"/>
<name>A0A0A1TQU1_9HYPO</name>
<dbReference type="PANTHER" id="PTHR10285">
    <property type="entry name" value="URIDINE KINASE"/>
    <property type="match status" value="1"/>
</dbReference>
<evidence type="ECO:0000313" key="2">
    <source>
        <dbReference type="Proteomes" id="UP000039046"/>
    </source>
</evidence>
<dbReference type="Proteomes" id="UP000039046">
    <property type="component" value="Unassembled WGS sequence"/>
</dbReference>
<dbReference type="GO" id="GO:0016301">
    <property type="term" value="F:kinase activity"/>
    <property type="evidence" value="ECO:0007669"/>
    <property type="project" value="UniProtKB-KW"/>
</dbReference>
<evidence type="ECO:0000313" key="1">
    <source>
        <dbReference type="EMBL" id="CEJ94143.1"/>
    </source>
</evidence>
<gene>
    <name evidence="1" type="ORF">VHEMI09693</name>
</gene>
<dbReference type="Gene3D" id="3.40.50.300">
    <property type="entry name" value="P-loop containing nucleotide triphosphate hydrolases"/>
    <property type="match status" value="1"/>
</dbReference>
<keyword evidence="1" id="KW-0418">Kinase</keyword>
<organism evidence="1 2">
    <name type="scientific">[Torrubiella] hemipterigena</name>
    <dbReference type="NCBI Taxonomy" id="1531966"/>
    <lineage>
        <taxon>Eukaryota</taxon>
        <taxon>Fungi</taxon>
        <taxon>Dikarya</taxon>
        <taxon>Ascomycota</taxon>
        <taxon>Pezizomycotina</taxon>
        <taxon>Sordariomycetes</taxon>
        <taxon>Hypocreomycetidae</taxon>
        <taxon>Hypocreales</taxon>
        <taxon>Clavicipitaceae</taxon>
        <taxon>Clavicipitaceae incertae sedis</taxon>
        <taxon>'Torrubiella' clade</taxon>
    </lineage>
</organism>
<reference evidence="1 2" key="1">
    <citation type="journal article" date="2015" name="Genome Announc.">
        <title>Draft Genome Sequence and Gene Annotation of the Entomopathogenic Fungus Verticillium hemipterigenum.</title>
        <authorList>
            <person name="Horn F."/>
            <person name="Habel A."/>
            <person name="Scharf D.H."/>
            <person name="Dworschak J."/>
            <person name="Brakhage A.A."/>
            <person name="Guthke R."/>
            <person name="Hertweck C."/>
            <person name="Linde J."/>
        </authorList>
    </citation>
    <scope>NUCLEOTIDE SEQUENCE [LARGE SCALE GENOMIC DNA]</scope>
</reference>
<dbReference type="InterPro" id="IPR027417">
    <property type="entry name" value="P-loop_NTPase"/>
</dbReference>
<dbReference type="SUPFAM" id="SSF52540">
    <property type="entry name" value="P-loop containing nucleoside triphosphate hydrolases"/>
    <property type="match status" value="1"/>
</dbReference>
<dbReference type="Pfam" id="PF07931">
    <property type="entry name" value="CPT"/>
    <property type="match status" value="1"/>
</dbReference>
<keyword evidence="2" id="KW-1185">Reference proteome</keyword>